<evidence type="ECO:0000256" key="6">
    <source>
        <dbReference type="ARBA" id="ARBA00022679"/>
    </source>
</evidence>
<keyword evidence="10" id="KW-0520">NAD</keyword>
<keyword evidence="5 10" id="KW-0328">Glycosyltransferase</keyword>
<reference evidence="12" key="1">
    <citation type="submission" date="2021-02" db="EMBL/GenBank/DDBJ databases">
        <authorList>
            <person name="Nowell W R."/>
        </authorList>
    </citation>
    <scope>NUCLEOTIDE SEQUENCE</scope>
</reference>
<protein>
    <recommendedName>
        <fullName evidence="10">NAD(P)(+)--arginine ADP-ribosyltransferase</fullName>
        <ecNumber evidence="10">2.4.2.31</ecNumber>
    </recommendedName>
    <alternativeName>
        <fullName evidence="10">Mono(ADP-ribosyl)transferase</fullName>
    </alternativeName>
</protein>
<evidence type="ECO:0000256" key="5">
    <source>
        <dbReference type="ARBA" id="ARBA00022676"/>
    </source>
</evidence>
<feature type="compositionally biased region" description="Low complexity" evidence="11">
    <location>
        <begin position="221"/>
        <end position="236"/>
    </location>
</feature>
<proteinExistence type="inferred from homology"/>
<dbReference type="Pfam" id="PF01129">
    <property type="entry name" value="ART"/>
    <property type="match status" value="1"/>
</dbReference>
<evidence type="ECO:0000256" key="4">
    <source>
        <dbReference type="ARBA" id="ARBA00022656"/>
    </source>
</evidence>
<comment type="similarity">
    <text evidence="2 10">Belongs to the Arg-specific ADP-ribosyltransferase family.</text>
</comment>
<keyword evidence="4" id="KW-0800">Toxin</keyword>
<dbReference type="InterPro" id="IPR050999">
    <property type="entry name" value="ADP-ribosyltransferase_ARG"/>
</dbReference>
<keyword evidence="10" id="KW-0521">NADP</keyword>
<dbReference type="PROSITE" id="PS51996">
    <property type="entry name" value="TR_MART"/>
    <property type="match status" value="1"/>
</dbReference>
<dbReference type="EC" id="2.4.2.31" evidence="10"/>
<evidence type="ECO:0000256" key="8">
    <source>
        <dbReference type="ARBA" id="ARBA00023026"/>
    </source>
</evidence>
<dbReference type="SUPFAM" id="SSF56399">
    <property type="entry name" value="ADP-ribosylation"/>
    <property type="match status" value="1"/>
</dbReference>
<dbReference type="GO" id="GO:0005576">
    <property type="term" value="C:extracellular region"/>
    <property type="evidence" value="ECO:0007669"/>
    <property type="project" value="UniProtKB-SubCell"/>
</dbReference>
<evidence type="ECO:0000256" key="11">
    <source>
        <dbReference type="SAM" id="MobiDB-lite"/>
    </source>
</evidence>
<dbReference type="AlphaFoldDB" id="A0A814URS6"/>
<feature type="region of interest" description="Disordered" evidence="11">
    <location>
        <begin position="217"/>
        <end position="236"/>
    </location>
</feature>
<dbReference type="Proteomes" id="UP000663860">
    <property type="component" value="Unassembled WGS sequence"/>
</dbReference>
<organism evidence="12 13">
    <name type="scientific">Adineta steineri</name>
    <dbReference type="NCBI Taxonomy" id="433720"/>
    <lineage>
        <taxon>Eukaryota</taxon>
        <taxon>Metazoa</taxon>
        <taxon>Spiralia</taxon>
        <taxon>Gnathifera</taxon>
        <taxon>Rotifera</taxon>
        <taxon>Eurotatoria</taxon>
        <taxon>Bdelloidea</taxon>
        <taxon>Adinetida</taxon>
        <taxon>Adinetidae</taxon>
        <taxon>Adineta</taxon>
    </lineage>
</organism>
<comment type="subcellular location">
    <subcellularLocation>
        <location evidence="1">Secreted</location>
    </subcellularLocation>
</comment>
<dbReference type="PANTHER" id="PTHR10339">
    <property type="entry name" value="ADP-RIBOSYLTRANSFERASE"/>
    <property type="match status" value="1"/>
</dbReference>
<name>A0A814URS6_9BILA</name>
<evidence type="ECO:0000256" key="3">
    <source>
        <dbReference type="ARBA" id="ARBA00022525"/>
    </source>
</evidence>
<accession>A0A814URS6</accession>
<keyword evidence="6 10" id="KW-0808">Transferase</keyword>
<dbReference type="Gene3D" id="3.90.176.10">
    <property type="entry name" value="Toxin ADP-ribosyltransferase, Chain A, domain 1"/>
    <property type="match status" value="1"/>
</dbReference>
<sequence>MNRFTDIESTPKRLPPIHGYLNRPLVSLSKALEPIASTIDQLDRFSKIAKNECHFPSEHGLTRDESAAVYLYTMEWAENSFYQVINRALRAEDRSSLKPWFAYLKLFNVAIQKLPTVEKNLWRCVPKDIAKNFKKGEEFTWWAISSCTTSLDIIQNFLGKESTLFLIEAKNGKNISSCTKFPTENEVILCPGTRFRVISDPLNQPPMHLIHLKEITDNSEEPSSTATSNSASTHTPTPMYPLLHKVQHRIKDCLKDQLHKPWIYIFIIFLSIVLIRSTSTFDNVHFGNQVHSSRADFHASLVQIHIDKWGNRYETVIHIL</sequence>
<evidence type="ECO:0000256" key="2">
    <source>
        <dbReference type="ARBA" id="ARBA00009558"/>
    </source>
</evidence>
<dbReference type="GO" id="GO:0003950">
    <property type="term" value="F:NAD+ poly-ADP-ribosyltransferase activity"/>
    <property type="evidence" value="ECO:0007669"/>
    <property type="project" value="TreeGrafter"/>
</dbReference>
<keyword evidence="8" id="KW-0843">Virulence</keyword>
<evidence type="ECO:0000256" key="7">
    <source>
        <dbReference type="ARBA" id="ARBA00022695"/>
    </source>
</evidence>
<dbReference type="InterPro" id="IPR000768">
    <property type="entry name" value="ART"/>
</dbReference>
<comment type="catalytic activity">
    <reaction evidence="9 10">
        <text>L-arginyl-[protein] + NAD(+) = N(omega)-(ADP-D-ribosyl)-L-arginyl-[protein] + nicotinamide + H(+)</text>
        <dbReference type="Rhea" id="RHEA:19149"/>
        <dbReference type="Rhea" id="RHEA-COMP:10532"/>
        <dbReference type="Rhea" id="RHEA-COMP:15087"/>
        <dbReference type="ChEBI" id="CHEBI:15378"/>
        <dbReference type="ChEBI" id="CHEBI:17154"/>
        <dbReference type="ChEBI" id="CHEBI:29965"/>
        <dbReference type="ChEBI" id="CHEBI:57540"/>
        <dbReference type="ChEBI" id="CHEBI:142554"/>
        <dbReference type="EC" id="2.4.2.31"/>
    </reaction>
</comment>
<evidence type="ECO:0000313" key="12">
    <source>
        <dbReference type="EMBL" id="CAF1178319.1"/>
    </source>
</evidence>
<evidence type="ECO:0000313" key="13">
    <source>
        <dbReference type="Proteomes" id="UP000663860"/>
    </source>
</evidence>
<dbReference type="EMBL" id="CAJNOE010000369">
    <property type="protein sequence ID" value="CAF1178319.1"/>
    <property type="molecule type" value="Genomic_DNA"/>
</dbReference>
<dbReference type="GO" id="GO:0090729">
    <property type="term" value="F:toxin activity"/>
    <property type="evidence" value="ECO:0007669"/>
    <property type="project" value="UniProtKB-KW"/>
</dbReference>
<keyword evidence="3" id="KW-0964">Secreted</keyword>
<gene>
    <name evidence="12" type="ORF">IZO911_LOCUS27310</name>
</gene>
<evidence type="ECO:0000256" key="9">
    <source>
        <dbReference type="ARBA" id="ARBA00047597"/>
    </source>
</evidence>
<dbReference type="GO" id="GO:0106274">
    <property type="term" value="F:NAD+-protein-arginine ADP-ribosyltransferase activity"/>
    <property type="evidence" value="ECO:0007669"/>
    <property type="project" value="UniProtKB-EC"/>
</dbReference>
<comment type="caution">
    <text evidence="12">The sequence shown here is derived from an EMBL/GenBank/DDBJ whole genome shotgun (WGS) entry which is preliminary data.</text>
</comment>
<dbReference type="PANTHER" id="PTHR10339:SF25">
    <property type="entry name" value="SECRETED EXOENZYME S"/>
    <property type="match status" value="1"/>
</dbReference>
<keyword evidence="7" id="KW-0548">Nucleotidyltransferase</keyword>
<evidence type="ECO:0000256" key="10">
    <source>
        <dbReference type="RuleBase" id="RU361228"/>
    </source>
</evidence>
<dbReference type="GO" id="GO:0016779">
    <property type="term" value="F:nucleotidyltransferase activity"/>
    <property type="evidence" value="ECO:0007669"/>
    <property type="project" value="UniProtKB-KW"/>
</dbReference>
<evidence type="ECO:0000256" key="1">
    <source>
        <dbReference type="ARBA" id="ARBA00004613"/>
    </source>
</evidence>